<dbReference type="EMBL" id="SMKL01000003">
    <property type="protein sequence ID" value="TDC54620.1"/>
    <property type="molecule type" value="Genomic_DNA"/>
</dbReference>
<dbReference type="Gene3D" id="3.30.70.1060">
    <property type="entry name" value="Dimeric alpha+beta barrel"/>
    <property type="match status" value="1"/>
</dbReference>
<evidence type="ECO:0000313" key="4">
    <source>
        <dbReference type="Proteomes" id="UP000295621"/>
    </source>
</evidence>
<dbReference type="InterPro" id="IPR005545">
    <property type="entry name" value="YCII"/>
</dbReference>
<dbReference type="PANTHER" id="PTHR35174:SF3">
    <property type="entry name" value="BLL7171 PROTEIN"/>
    <property type="match status" value="1"/>
</dbReference>
<dbReference type="Proteomes" id="UP000295621">
    <property type="component" value="Unassembled WGS sequence"/>
</dbReference>
<sequence>MQYLLLIYSEPAGGEAPPQDQLDAEMAEWFAYDEAIRKSGVYVDGNALEPTHTATTLRLKDGERVVTDGPFAETREVLGGYYLVDVPDLDTALDWAAKCPGARYGSMEVRPITVFDQG</sequence>
<reference evidence="3 4" key="1">
    <citation type="submission" date="2019-02" db="EMBL/GenBank/DDBJ databases">
        <title>Draft genome sequences of novel Actinobacteria.</title>
        <authorList>
            <person name="Sahin N."/>
            <person name="Ay H."/>
            <person name="Saygin H."/>
        </authorList>
    </citation>
    <scope>NUCLEOTIDE SEQUENCE [LARGE SCALE GENOMIC DNA]</scope>
    <source>
        <strain evidence="3 4">KC603</strain>
    </source>
</reference>
<evidence type="ECO:0000313" key="3">
    <source>
        <dbReference type="EMBL" id="TDC54620.1"/>
    </source>
</evidence>
<feature type="domain" description="YCII-related" evidence="2">
    <location>
        <begin position="1"/>
        <end position="115"/>
    </location>
</feature>
<gene>
    <name evidence="3" type="ORF">E1212_02440</name>
</gene>
<evidence type="ECO:0000259" key="2">
    <source>
        <dbReference type="Pfam" id="PF03795"/>
    </source>
</evidence>
<protein>
    <submittedName>
        <fullName evidence="3">YciI family protein</fullName>
    </submittedName>
</protein>
<comment type="similarity">
    <text evidence="1">Belongs to the YciI family.</text>
</comment>
<dbReference type="InterPro" id="IPR011008">
    <property type="entry name" value="Dimeric_a/b-barrel"/>
</dbReference>
<organism evidence="3 4">
    <name type="scientific">Jiangella ureilytica</name>
    <dbReference type="NCBI Taxonomy" id="2530374"/>
    <lineage>
        <taxon>Bacteria</taxon>
        <taxon>Bacillati</taxon>
        <taxon>Actinomycetota</taxon>
        <taxon>Actinomycetes</taxon>
        <taxon>Jiangellales</taxon>
        <taxon>Jiangellaceae</taxon>
        <taxon>Jiangella</taxon>
    </lineage>
</organism>
<dbReference type="RefSeq" id="WP_131978566.1">
    <property type="nucleotide sequence ID" value="NZ_SMKL01000003.1"/>
</dbReference>
<proteinExistence type="inferred from homology"/>
<comment type="caution">
    <text evidence="3">The sequence shown here is derived from an EMBL/GenBank/DDBJ whole genome shotgun (WGS) entry which is preliminary data.</text>
</comment>
<evidence type="ECO:0000256" key="1">
    <source>
        <dbReference type="ARBA" id="ARBA00007689"/>
    </source>
</evidence>
<dbReference type="AlphaFoldDB" id="A0A4R4RWW3"/>
<dbReference type="SUPFAM" id="SSF54909">
    <property type="entry name" value="Dimeric alpha+beta barrel"/>
    <property type="match status" value="1"/>
</dbReference>
<dbReference type="Pfam" id="PF03795">
    <property type="entry name" value="YCII"/>
    <property type="match status" value="1"/>
</dbReference>
<keyword evidence="4" id="KW-1185">Reference proteome</keyword>
<accession>A0A4R4RWW3</accession>
<dbReference type="OrthoDB" id="668782at2"/>
<name>A0A4R4RWW3_9ACTN</name>
<dbReference type="PANTHER" id="PTHR35174">
    <property type="entry name" value="BLL7171 PROTEIN-RELATED"/>
    <property type="match status" value="1"/>
</dbReference>